<accession>A0A9D4Z9U8</accession>
<evidence type="ECO:0000313" key="1">
    <source>
        <dbReference type="EMBL" id="KAI5067598.1"/>
    </source>
</evidence>
<reference evidence="1" key="1">
    <citation type="submission" date="2021-01" db="EMBL/GenBank/DDBJ databases">
        <title>Adiantum capillus-veneris genome.</title>
        <authorList>
            <person name="Fang Y."/>
            <person name="Liao Q."/>
        </authorList>
    </citation>
    <scope>NUCLEOTIDE SEQUENCE</scope>
    <source>
        <strain evidence="1">H3</strain>
        <tissue evidence="1">Leaf</tissue>
    </source>
</reference>
<protein>
    <submittedName>
        <fullName evidence="1">Uncharacterized protein</fullName>
    </submittedName>
</protein>
<dbReference type="EMBL" id="JABFUD020000017">
    <property type="protein sequence ID" value="KAI5067598.1"/>
    <property type="molecule type" value="Genomic_DNA"/>
</dbReference>
<comment type="caution">
    <text evidence="1">The sequence shown here is derived from an EMBL/GenBank/DDBJ whole genome shotgun (WGS) entry which is preliminary data.</text>
</comment>
<name>A0A9D4Z9U8_ADICA</name>
<keyword evidence="2" id="KW-1185">Reference proteome</keyword>
<organism evidence="1 2">
    <name type="scientific">Adiantum capillus-veneris</name>
    <name type="common">Maidenhair fern</name>
    <dbReference type="NCBI Taxonomy" id="13818"/>
    <lineage>
        <taxon>Eukaryota</taxon>
        <taxon>Viridiplantae</taxon>
        <taxon>Streptophyta</taxon>
        <taxon>Embryophyta</taxon>
        <taxon>Tracheophyta</taxon>
        <taxon>Polypodiopsida</taxon>
        <taxon>Polypodiidae</taxon>
        <taxon>Polypodiales</taxon>
        <taxon>Pteridineae</taxon>
        <taxon>Pteridaceae</taxon>
        <taxon>Vittarioideae</taxon>
        <taxon>Adiantum</taxon>
    </lineage>
</organism>
<sequence length="71" mass="7897">MCCQVPTMLMVEATNQTLYFEDGRKVVAMSLIFIIQTVEGPMASLVYTHIGKRVSCVGLYAKEVRLVRSIG</sequence>
<dbReference type="Proteomes" id="UP000886520">
    <property type="component" value="Chromosome 17"/>
</dbReference>
<gene>
    <name evidence="1" type="ORF">GOP47_0018126</name>
</gene>
<proteinExistence type="predicted"/>
<evidence type="ECO:0000313" key="2">
    <source>
        <dbReference type="Proteomes" id="UP000886520"/>
    </source>
</evidence>
<dbReference type="AlphaFoldDB" id="A0A9D4Z9U8"/>